<protein>
    <recommendedName>
        <fullName evidence="5">HTH lysR-type domain-containing protein</fullName>
    </recommendedName>
</protein>
<evidence type="ECO:0000256" key="4">
    <source>
        <dbReference type="ARBA" id="ARBA00023163"/>
    </source>
</evidence>
<dbReference type="STRING" id="1454373.ACMU_16380"/>
<dbReference type="FunFam" id="1.10.10.10:FF:000001">
    <property type="entry name" value="LysR family transcriptional regulator"/>
    <property type="match status" value="1"/>
</dbReference>
<dbReference type="EMBL" id="JFKE01000006">
    <property type="protein sequence ID" value="KAJ54691.1"/>
    <property type="molecule type" value="Genomic_DNA"/>
</dbReference>
<accession>A0A037ZGM2</accession>
<dbReference type="GO" id="GO:0003677">
    <property type="term" value="F:DNA binding"/>
    <property type="evidence" value="ECO:0007669"/>
    <property type="project" value="UniProtKB-KW"/>
</dbReference>
<dbReference type="InterPro" id="IPR000847">
    <property type="entry name" value="LysR_HTH_N"/>
</dbReference>
<proteinExistence type="inferred from homology"/>
<keyword evidence="3" id="KW-0238">DNA-binding</keyword>
<dbReference type="OrthoDB" id="7639163at2"/>
<feature type="domain" description="HTH lysR-type" evidence="5">
    <location>
        <begin position="3"/>
        <end position="60"/>
    </location>
</feature>
<dbReference type="InterPro" id="IPR036390">
    <property type="entry name" value="WH_DNA-bd_sf"/>
</dbReference>
<sequence>MNPTTTQLLHAVAVAECRSFSAAARQCKVAQPTISNSVSDLEELLGKRIFRRSTRKVETTPFGDAILPAIAEAVAAIDRVTVEAQALINPANRLLRVAFTPLLDIGTIDPLFSAYRLKHPDVEIVYKECTHESLAERLTLEQIDVAFAHDMPRHADLRRCPLFADPLHYVPANGLTGDEGATVTVDAFGDTPLLLTNGSCGLAPTTLRLFQQSGTDPHLYAGRAMTHAALKDWAELGLGGAILPSSKLGPDPSRYPRVVVGGAPQRLEYQAVWAKSSEATDHLAMFFRQLPKVSAAIFHQNVA</sequence>
<evidence type="ECO:0000256" key="3">
    <source>
        <dbReference type="ARBA" id="ARBA00023125"/>
    </source>
</evidence>
<evidence type="ECO:0000256" key="1">
    <source>
        <dbReference type="ARBA" id="ARBA00009437"/>
    </source>
</evidence>
<evidence type="ECO:0000256" key="2">
    <source>
        <dbReference type="ARBA" id="ARBA00023015"/>
    </source>
</evidence>
<dbReference type="Pfam" id="PF00126">
    <property type="entry name" value="HTH_1"/>
    <property type="match status" value="1"/>
</dbReference>
<dbReference type="PRINTS" id="PR00039">
    <property type="entry name" value="HTHLYSR"/>
</dbReference>
<dbReference type="CDD" id="cd05466">
    <property type="entry name" value="PBP2_LTTR_substrate"/>
    <property type="match status" value="1"/>
</dbReference>
<dbReference type="GO" id="GO:0032993">
    <property type="term" value="C:protein-DNA complex"/>
    <property type="evidence" value="ECO:0007669"/>
    <property type="project" value="TreeGrafter"/>
</dbReference>
<dbReference type="SUPFAM" id="SSF46785">
    <property type="entry name" value="Winged helix' DNA-binding domain"/>
    <property type="match status" value="1"/>
</dbReference>
<evidence type="ECO:0000259" key="5">
    <source>
        <dbReference type="PROSITE" id="PS50931"/>
    </source>
</evidence>
<dbReference type="Gene3D" id="1.10.10.10">
    <property type="entry name" value="Winged helix-like DNA-binding domain superfamily/Winged helix DNA-binding domain"/>
    <property type="match status" value="1"/>
</dbReference>
<dbReference type="RefSeq" id="WP_035260859.1">
    <property type="nucleotide sequence ID" value="NZ_JFKE01000006.1"/>
</dbReference>
<dbReference type="Pfam" id="PF03466">
    <property type="entry name" value="LysR_substrate"/>
    <property type="match status" value="1"/>
</dbReference>
<dbReference type="AlphaFoldDB" id="A0A037ZGM2"/>
<dbReference type="PANTHER" id="PTHR30346:SF0">
    <property type="entry name" value="HCA OPERON TRANSCRIPTIONAL ACTIVATOR HCAR"/>
    <property type="match status" value="1"/>
</dbReference>
<gene>
    <name evidence="6" type="ORF">ACMU_16380</name>
</gene>
<name>A0A037ZGM2_9RHOB</name>
<keyword evidence="7" id="KW-1185">Reference proteome</keyword>
<organism evidence="6 7">
    <name type="scientific">Actibacterium mucosum KCTC 23349</name>
    <dbReference type="NCBI Taxonomy" id="1454373"/>
    <lineage>
        <taxon>Bacteria</taxon>
        <taxon>Pseudomonadati</taxon>
        <taxon>Pseudomonadota</taxon>
        <taxon>Alphaproteobacteria</taxon>
        <taxon>Rhodobacterales</taxon>
        <taxon>Roseobacteraceae</taxon>
        <taxon>Actibacterium</taxon>
    </lineage>
</organism>
<evidence type="ECO:0000313" key="6">
    <source>
        <dbReference type="EMBL" id="KAJ54691.1"/>
    </source>
</evidence>
<dbReference type="GO" id="GO:0003700">
    <property type="term" value="F:DNA-binding transcription factor activity"/>
    <property type="evidence" value="ECO:0007669"/>
    <property type="project" value="InterPro"/>
</dbReference>
<comment type="similarity">
    <text evidence="1">Belongs to the LysR transcriptional regulatory family.</text>
</comment>
<dbReference type="SUPFAM" id="SSF53850">
    <property type="entry name" value="Periplasmic binding protein-like II"/>
    <property type="match status" value="1"/>
</dbReference>
<keyword evidence="2" id="KW-0805">Transcription regulation</keyword>
<reference evidence="6 7" key="1">
    <citation type="submission" date="2014-03" db="EMBL/GenBank/DDBJ databases">
        <title>Draft Genome Sequence of Actibacterium mucosum KCTC 23349, a Marine Alphaproteobacterium with Complex Ionic Requirements Isolated from Mediterranean Seawater at Malvarrosa Beach, Valencia, Spain.</title>
        <authorList>
            <person name="Arahal D.R."/>
            <person name="Shao Z."/>
            <person name="Lai Q."/>
            <person name="Pujalte M.J."/>
        </authorList>
    </citation>
    <scope>NUCLEOTIDE SEQUENCE [LARGE SCALE GENOMIC DNA]</scope>
    <source>
        <strain evidence="6 7">KCTC 23349</strain>
    </source>
</reference>
<dbReference type="Gene3D" id="3.40.190.290">
    <property type="match status" value="1"/>
</dbReference>
<dbReference type="PANTHER" id="PTHR30346">
    <property type="entry name" value="TRANSCRIPTIONAL DUAL REGULATOR HCAR-RELATED"/>
    <property type="match status" value="1"/>
</dbReference>
<comment type="caution">
    <text evidence="6">The sequence shown here is derived from an EMBL/GenBank/DDBJ whole genome shotgun (WGS) entry which is preliminary data.</text>
</comment>
<dbReference type="Proteomes" id="UP000026249">
    <property type="component" value="Unassembled WGS sequence"/>
</dbReference>
<dbReference type="InterPro" id="IPR005119">
    <property type="entry name" value="LysR_subst-bd"/>
</dbReference>
<keyword evidence="4" id="KW-0804">Transcription</keyword>
<evidence type="ECO:0000313" key="7">
    <source>
        <dbReference type="Proteomes" id="UP000026249"/>
    </source>
</evidence>
<dbReference type="PROSITE" id="PS50931">
    <property type="entry name" value="HTH_LYSR"/>
    <property type="match status" value="1"/>
</dbReference>
<dbReference type="InterPro" id="IPR036388">
    <property type="entry name" value="WH-like_DNA-bd_sf"/>
</dbReference>